<evidence type="ECO:0000313" key="10">
    <source>
        <dbReference type="Proteomes" id="UP000193963"/>
    </source>
</evidence>
<name>A0A1X7A637_9RHOB</name>
<dbReference type="InterPro" id="IPR002781">
    <property type="entry name" value="TM_pro_TauE-like"/>
</dbReference>
<feature type="transmembrane region" description="Helical" evidence="8">
    <location>
        <begin position="128"/>
        <end position="146"/>
    </location>
</feature>
<evidence type="ECO:0000256" key="8">
    <source>
        <dbReference type="RuleBase" id="RU363041"/>
    </source>
</evidence>
<dbReference type="RefSeq" id="WP_085889860.1">
    <property type="nucleotide sequence ID" value="NZ_FWFN01000009.1"/>
</dbReference>
<keyword evidence="5 8" id="KW-0812">Transmembrane</keyword>
<accession>A0A1X7A637</accession>
<evidence type="ECO:0000256" key="5">
    <source>
        <dbReference type="ARBA" id="ARBA00022692"/>
    </source>
</evidence>
<protein>
    <recommendedName>
        <fullName evidence="8">Probable membrane transporter protein</fullName>
    </recommendedName>
</protein>
<keyword evidence="7 8" id="KW-0472">Membrane</keyword>
<evidence type="ECO:0000256" key="3">
    <source>
        <dbReference type="ARBA" id="ARBA00022448"/>
    </source>
</evidence>
<keyword evidence="10" id="KW-1185">Reference proteome</keyword>
<organism evidence="9 10">
    <name type="scientific">Pseudooceanicola marinus</name>
    <dbReference type="NCBI Taxonomy" id="396013"/>
    <lineage>
        <taxon>Bacteria</taxon>
        <taxon>Pseudomonadati</taxon>
        <taxon>Pseudomonadota</taxon>
        <taxon>Alphaproteobacteria</taxon>
        <taxon>Rhodobacterales</taxon>
        <taxon>Paracoccaceae</taxon>
        <taxon>Pseudooceanicola</taxon>
    </lineage>
</organism>
<feature type="transmembrane region" description="Helical" evidence="8">
    <location>
        <begin position="40"/>
        <end position="61"/>
    </location>
</feature>
<dbReference type="PANTHER" id="PTHR30269">
    <property type="entry name" value="TRANSMEMBRANE PROTEIN YFCA"/>
    <property type="match status" value="1"/>
</dbReference>
<proteinExistence type="inferred from homology"/>
<evidence type="ECO:0000256" key="7">
    <source>
        <dbReference type="ARBA" id="ARBA00023136"/>
    </source>
</evidence>
<evidence type="ECO:0000256" key="2">
    <source>
        <dbReference type="ARBA" id="ARBA00009142"/>
    </source>
</evidence>
<evidence type="ECO:0000256" key="1">
    <source>
        <dbReference type="ARBA" id="ARBA00004651"/>
    </source>
</evidence>
<comment type="similarity">
    <text evidence="2 8">Belongs to the 4-toluene sulfonate uptake permease (TSUP) (TC 2.A.102) family.</text>
</comment>
<keyword evidence="3" id="KW-0813">Transport</keyword>
<feature type="transmembrane region" description="Helical" evidence="8">
    <location>
        <begin position="182"/>
        <end position="209"/>
    </location>
</feature>
<feature type="transmembrane region" description="Helical" evidence="8">
    <location>
        <begin position="229"/>
        <end position="247"/>
    </location>
</feature>
<evidence type="ECO:0000313" key="9">
    <source>
        <dbReference type="EMBL" id="SLN71527.1"/>
    </source>
</evidence>
<feature type="transmembrane region" description="Helical" evidence="8">
    <location>
        <begin position="99"/>
        <end position="116"/>
    </location>
</feature>
<dbReference type="AlphaFoldDB" id="A0A1X7A637"/>
<gene>
    <name evidence="9" type="ORF">PSM7751_03843</name>
</gene>
<dbReference type="Proteomes" id="UP000193963">
    <property type="component" value="Unassembled WGS sequence"/>
</dbReference>
<keyword evidence="4 8" id="KW-1003">Cell membrane</keyword>
<dbReference type="PANTHER" id="PTHR30269:SF0">
    <property type="entry name" value="MEMBRANE TRANSPORTER PROTEIN YFCA-RELATED"/>
    <property type="match status" value="1"/>
</dbReference>
<dbReference type="GO" id="GO:0005886">
    <property type="term" value="C:plasma membrane"/>
    <property type="evidence" value="ECO:0007669"/>
    <property type="project" value="UniProtKB-SubCell"/>
</dbReference>
<dbReference type="InterPro" id="IPR052017">
    <property type="entry name" value="TSUP"/>
</dbReference>
<evidence type="ECO:0000256" key="6">
    <source>
        <dbReference type="ARBA" id="ARBA00022989"/>
    </source>
</evidence>
<dbReference type="OrthoDB" id="9807082at2"/>
<dbReference type="EMBL" id="FWFN01000009">
    <property type="protein sequence ID" value="SLN71527.1"/>
    <property type="molecule type" value="Genomic_DNA"/>
</dbReference>
<comment type="subcellular location">
    <subcellularLocation>
        <location evidence="1 8">Cell membrane</location>
        <topology evidence="1 8">Multi-pass membrane protein</topology>
    </subcellularLocation>
</comment>
<evidence type="ECO:0000256" key="4">
    <source>
        <dbReference type="ARBA" id="ARBA00022475"/>
    </source>
</evidence>
<keyword evidence="6 8" id="KW-1133">Transmembrane helix</keyword>
<sequence>MLSIIILVVAGLLAGMVNAIAGGGTLISFPALVWLGVPPIMANVTATLTALPGYIGSAWAYRHDIAAEGSLRLRSIIVIAAFGGLAGAGLLLITPGDAFVGIVPWLLLTATLLFAVGPRLVEPVRARGLTIGPGLSAFAIFLVAGYGGYFNGGLGIMLLAVFSLIGFQNLHGMNGLKNLHSAVLSLVSVTTYATAGLIAWESAAILAISTTIGGYIGARQARRIQHTEYLRALIVGIGASMTLVFFAI</sequence>
<dbReference type="Pfam" id="PF01925">
    <property type="entry name" value="TauE"/>
    <property type="match status" value="1"/>
</dbReference>
<feature type="transmembrane region" description="Helical" evidence="8">
    <location>
        <begin position="73"/>
        <end position="93"/>
    </location>
</feature>
<reference evidence="9 10" key="1">
    <citation type="submission" date="2017-03" db="EMBL/GenBank/DDBJ databases">
        <authorList>
            <person name="Afonso C.L."/>
            <person name="Miller P.J."/>
            <person name="Scott M.A."/>
            <person name="Spackman E."/>
            <person name="Goraichik I."/>
            <person name="Dimitrov K.M."/>
            <person name="Suarez D.L."/>
            <person name="Swayne D.E."/>
        </authorList>
    </citation>
    <scope>NUCLEOTIDE SEQUENCE [LARGE SCALE GENOMIC DNA]</scope>
    <source>
        <strain evidence="9 10">CECT 7751</strain>
    </source>
</reference>